<keyword evidence="5" id="KW-1133">Transmembrane helix</keyword>
<dbReference type="EMBL" id="FRBD01000010">
    <property type="protein sequence ID" value="SHK71415.1"/>
    <property type="molecule type" value="Genomic_DNA"/>
</dbReference>
<keyword evidence="4" id="KW-0804">Transcription</keyword>
<evidence type="ECO:0000259" key="6">
    <source>
        <dbReference type="Pfam" id="PF04542"/>
    </source>
</evidence>
<dbReference type="InterPro" id="IPR013249">
    <property type="entry name" value="RNA_pol_sigma70_r4_t2"/>
</dbReference>
<name>A0A1M6UQF9_XYLRU</name>
<evidence type="ECO:0000256" key="5">
    <source>
        <dbReference type="SAM" id="Phobius"/>
    </source>
</evidence>
<evidence type="ECO:0000256" key="4">
    <source>
        <dbReference type="ARBA" id="ARBA00023163"/>
    </source>
</evidence>
<dbReference type="OrthoDB" id="1056775at2"/>
<dbReference type="InterPro" id="IPR013325">
    <property type="entry name" value="RNA_pol_sigma_r2"/>
</dbReference>
<dbReference type="GO" id="GO:0016987">
    <property type="term" value="F:sigma factor activity"/>
    <property type="evidence" value="ECO:0007669"/>
    <property type="project" value="UniProtKB-KW"/>
</dbReference>
<keyword evidence="5" id="KW-0472">Membrane</keyword>
<evidence type="ECO:0000256" key="3">
    <source>
        <dbReference type="ARBA" id="ARBA00023082"/>
    </source>
</evidence>
<dbReference type="NCBIfam" id="TIGR02937">
    <property type="entry name" value="sigma70-ECF"/>
    <property type="match status" value="1"/>
</dbReference>
<dbReference type="InterPro" id="IPR011250">
    <property type="entry name" value="OMP/PagP_B-barrel"/>
</dbReference>
<dbReference type="Gene3D" id="1.10.10.10">
    <property type="entry name" value="Winged helix-like DNA-binding domain superfamily/Winged helix DNA-binding domain"/>
    <property type="match status" value="1"/>
</dbReference>
<keyword evidence="5" id="KW-0812">Transmembrane</keyword>
<proteinExistence type="inferred from homology"/>
<dbReference type="InterPro" id="IPR007627">
    <property type="entry name" value="RNA_pol_sigma70_r2"/>
</dbReference>
<dbReference type="Pfam" id="PF04542">
    <property type="entry name" value="Sigma70_r2"/>
    <property type="match status" value="1"/>
</dbReference>
<gene>
    <name evidence="9" type="ORF">SAMN05216463_11059</name>
</gene>
<evidence type="ECO:0000313" key="10">
    <source>
        <dbReference type="Proteomes" id="UP000184130"/>
    </source>
</evidence>
<sequence length="538" mass="60885">MEATELYQLYKPKLLGICRQYAKDDGVAEDLLHDAFVIILSSLDKLEDKNKIEPWMTSIVRNTCYHYRQLTNKEQSALHQLANEKQETNETAMTPDYDQLKSLVAQLPQGYQQVFRLSVFEGLSHQEISRTLGIAPHSSSSQLFHAKRMLRQMVKQSWVLILLLLAIPAYIWLFMQKEETKIENTQMAEKTIKIKQPEQPKAPESSEPDAPIIINRMPSSKIILATPSVDAIDTATYQIVIPQIEEMQETNNQALVDTTEVEEQREVLPIRTLEPEPVLLAQTKKRSNPWNITLTYSGLGRNDDYLAAATIGDMSFDAASNTMLPASASNWIDYDFYLNTAPGIVMDAETRSLMNIAAQNSSINNGWIEARYEHKLPITLQVMLNRQLSKRLSVEAGLSYTNLNSTITTGSTRAYIQEEQRIHYLGIPVRINWQWLCKSKLCLYSGFGAMFETPIHSSLNITHMAGGQNTFGKSSTLSPSNQWSTSLGVGLQYKLTPNIGLYLEPSLQYFIPNSSSVETYRTEHPLELTLPIGVRISW</sequence>
<dbReference type="RefSeq" id="WP_073207891.1">
    <property type="nucleotide sequence ID" value="NZ_FRBD01000010.1"/>
</dbReference>
<dbReference type="InterPro" id="IPR014284">
    <property type="entry name" value="RNA_pol_sigma-70_dom"/>
</dbReference>
<evidence type="ECO:0000259" key="8">
    <source>
        <dbReference type="Pfam" id="PF13568"/>
    </source>
</evidence>
<dbReference type="Pfam" id="PF08281">
    <property type="entry name" value="Sigma70_r4_2"/>
    <property type="match status" value="1"/>
</dbReference>
<accession>A0A1M6UQF9</accession>
<feature type="domain" description="Outer membrane protein beta-barrel" evidence="8">
    <location>
        <begin position="366"/>
        <end position="502"/>
    </location>
</feature>
<dbReference type="GO" id="GO:0006352">
    <property type="term" value="P:DNA-templated transcription initiation"/>
    <property type="evidence" value="ECO:0007669"/>
    <property type="project" value="InterPro"/>
</dbReference>
<dbReference type="GO" id="GO:0003677">
    <property type="term" value="F:DNA binding"/>
    <property type="evidence" value="ECO:0007669"/>
    <property type="project" value="InterPro"/>
</dbReference>
<dbReference type="SUPFAM" id="SSF56925">
    <property type="entry name" value="OMPA-like"/>
    <property type="match status" value="1"/>
</dbReference>
<organism evidence="9 10">
    <name type="scientific">Xylanibacter ruminicola</name>
    <name type="common">Prevotella ruminicola</name>
    <dbReference type="NCBI Taxonomy" id="839"/>
    <lineage>
        <taxon>Bacteria</taxon>
        <taxon>Pseudomonadati</taxon>
        <taxon>Bacteroidota</taxon>
        <taxon>Bacteroidia</taxon>
        <taxon>Bacteroidales</taxon>
        <taxon>Prevotellaceae</taxon>
        <taxon>Xylanibacter</taxon>
    </lineage>
</organism>
<feature type="transmembrane region" description="Helical" evidence="5">
    <location>
        <begin position="157"/>
        <end position="175"/>
    </location>
</feature>
<dbReference type="Gene3D" id="1.10.1740.10">
    <property type="match status" value="1"/>
</dbReference>
<comment type="similarity">
    <text evidence="1">Belongs to the sigma-70 factor family. ECF subfamily.</text>
</comment>
<dbReference type="InterPro" id="IPR039425">
    <property type="entry name" value="RNA_pol_sigma-70-like"/>
</dbReference>
<feature type="domain" description="RNA polymerase sigma factor 70 region 4 type 2" evidence="7">
    <location>
        <begin position="98"/>
        <end position="150"/>
    </location>
</feature>
<dbReference type="SUPFAM" id="SSF88659">
    <property type="entry name" value="Sigma3 and sigma4 domains of RNA polymerase sigma factors"/>
    <property type="match status" value="1"/>
</dbReference>
<dbReference type="Proteomes" id="UP000184130">
    <property type="component" value="Unassembled WGS sequence"/>
</dbReference>
<dbReference type="PANTHER" id="PTHR43133">
    <property type="entry name" value="RNA POLYMERASE ECF-TYPE SIGMA FACTO"/>
    <property type="match status" value="1"/>
</dbReference>
<dbReference type="InterPro" id="IPR025665">
    <property type="entry name" value="Beta-barrel_OMP_2"/>
</dbReference>
<dbReference type="InterPro" id="IPR036388">
    <property type="entry name" value="WH-like_DNA-bd_sf"/>
</dbReference>
<keyword evidence="2" id="KW-0805">Transcription regulation</keyword>
<evidence type="ECO:0000313" key="9">
    <source>
        <dbReference type="EMBL" id="SHK71415.1"/>
    </source>
</evidence>
<evidence type="ECO:0000259" key="7">
    <source>
        <dbReference type="Pfam" id="PF08281"/>
    </source>
</evidence>
<evidence type="ECO:0000256" key="2">
    <source>
        <dbReference type="ARBA" id="ARBA00023015"/>
    </source>
</evidence>
<dbReference type="SUPFAM" id="SSF88946">
    <property type="entry name" value="Sigma2 domain of RNA polymerase sigma factors"/>
    <property type="match status" value="1"/>
</dbReference>
<protein>
    <submittedName>
        <fullName evidence="9">RNA polymerase sigma-70 factor, ECF subfamily</fullName>
    </submittedName>
</protein>
<dbReference type="InterPro" id="IPR013324">
    <property type="entry name" value="RNA_pol_sigma_r3/r4-like"/>
</dbReference>
<dbReference type="Gene3D" id="2.40.160.20">
    <property type="match status" value="1"/>
</dbReference>
<evidence type="ECO:0000256" key="1">
    <source>
        <dbReference type="ARBA" id="ARBA00010641"/>
    </source>
</evidence>
<feature type="domain" description="RNA polymerase sigma-70 region 2" evidence="6">
    <location>
        <begin position="6"/>
        <end position="68"/>
    </location>
</feature>
<dbReference type="AlphaFoldDB" id="A0A1M6UQF9"/>
<reference evidence="9 10" key="1">
    <citation type="submission" date="2016-11" db="EMBL/GenBank/DDBJ databases">
        <authorList>
            <person name="Jaros S."/>
            <person name="Januszkiewicz K."/>
            <person name="Wedrychowicz H."/>
        </authorList>
    </citation>
    <scope>NUCLEOTIDE SEQUENCE [LARGE SCALE GENOMIC DNA]</scope>
    <source>
        <strain evidence="9 10">KHT3</strain>
    </source>
</reference>
<keyword evidence="3" id="KW-0731">Sigma factor</keyword>
<dbReference type="Pfam" id="PF13568">
    <property type="entry name" value="OMP_b-brl_2"/>
    <property type="match status" value="1"/>
</dbReference>
<dbReference type="PANTHER" id="PTHR43133:SF46">
    <property type="entry name" value="RNA POLYMERASE SIGMA-70 FACTOR ECF SUBFAMILY"/>
    <property type="match status" value="1"/>
</dbReference>